<keyword evidence="1" id="KW-0472">Membrane</keyword>
<keyword evidence="1" id="KW-0812">Transmembrane</keyword>
<name>A0A939FSC3_9ACTN</name>
<accession>A0A939FSC3</accession>
<evidence type="ECO:0000313" key="3">
    <source>
        <dbReference type="Proteomes" id="UP000664781"/>
    </source>
</evidence>
<feature type="transmembrane region" description="Helical" evidence="1">
    <location>
        <begin position="44"/>
        <end position="61"/>
    </location>
</feature>
<evidence type="ECO:0000313" key="2">
    <source>
        <dbReference type="EMBL" id="MBO0655132.1"/>
    </source>
</evidence>
<keyword evidence="1" id="KW-1133">Transmembrane helix</keyword>
<reference evidence="2" key="1">
    <citation type="submission" date="2021-03" db="EMBL/GenBank/DDBJ databases">
        <title>Streptomyces strains.</title>
        <authorList>
            <person name="Lund M.B."/>
            <person name="Toerring T."/>
        </authorList>
    </citation>
    <scope>NUCLEOTIDE SEQUENCE</scope>
    <source>
        <strain evidence="2">JCM 4242</strain>
    </source>
</reference>
<dbReference type="AlphaFoldDB" id="A0A939FSC3"/>
<protein>
    <submittedName>
        <fullName evidence="2">Uncharacterized protein</fullName>
    </submittedName>
</protein>
<evidence type="ECO:0000256" key="1">
    <source>
        <dbReference type="SAM" id="Phobius"/>
    </source>
</evidence>
<sequence length="74" mass="7701">MGQSLSYRPLRPPWKRKPFPDIAVVVVVVIVVLGAGLALPGDRVAAFTGLFGAVANLVVLTRHGKGGAGVRSHS</sequence>
<keyword evidence="3" id="KW-1185">Reference proteome</keyword>
<dbReference type="RefSeq" id="WP_143587608.1">
    <property type="nucleotide sequence ID" value="NZ_JAFMOF010000003.1"/>
</dbReference>
<feature type="transmembrane region" description="Helical" evidence="1">
    <location>
        <begin position="21"/>
        <end position="38"/>
    </location>
</feature>
<gene>
    <name evidence="2" type="ORF">J1792_20820</name>
</gene>
<dbReference type="EMBL" id="JAFMOF010000003">
    <property type="protein sequence ID" value="MBO0655132.1"/>
    <property type="molecule type" value="Genomic_DNA"/>
</dbReference>
<organism evidence="2 3">
    <name type="scientific">Streptomyces triculaminicus</name>
    <dbReference type="NCBI Taxonomy" id="2816232"/>
    <lineage>
        <taxon>Bacteria</taxon>
        <taxon>Bacillati</taxon>
        <taxon>Actinomycetota</taxon>
        <taxon>Actinomycetes</taxon>
        <taxon>Kitasatosporales</taxon>
        <taxon>Streptomycetaceae</taxon>
        <taxon>Streptomyces</taxon>
    </lineage>
</organism>
<comment type="caution">
    <text evidence="2">The sequence shown here is derived from an EMBL/GenBank/DDBJ whole genome shotgun (WGS) entry which is preliminary data.</text>
</comment>
<proteinExistence type="predicted"/>
<dbReference type="Proteomes" id="UP000664781">
    <property type="component" value="Unassembled WGS sequence"/>
</dbReference>